<proteinExistence type="predicted"/>
<dbReference type="AlphaFoldDB" id="A0AAD6VAD3"/>
<feature type="chain" id="PRO_5041963354" evidence="2">
    <location>
        <begin position="20"/>
        <end position="196"/>
    </location>
</feature>
<comment type="caution">
    <text evidence="3">The sequence shown here is derived from an EMBL/GenBank/DDBJ whole genome shotgun (WGS) entry which is preliminary data.</text>
</comment>
<feature type="region of interest" description="Disordered" evidence="1">
    <location>
        <begin position="130"/>
        <end position="174"/>
    </location>
</feature>
<name>A0AAD6VAD3_9AGAR</name>
<gene>
    <name evidence="3" type="ORF">GGX14DRAFT_456696</name>
</gene>
<evidence type="ECO:0000256" key="2">
    <source>
        <dbReference type="SAM" id="SignalP"/>
    </source>
</evidence>
<feature type="signal peptide" evidence="2">
    <location>
        <begin position="1"/>
        <end position="19"/>
    </location>
</feature>
<evidence type="ECO:0000313" key="3">
    <source>
        <dbReference type="EMBL" id="KAJ7207246.1"/>
    </source>
</evidence>
<evidence type="ECO:0000313" key="4">
    <source>
        <dbReference type="Proteomes" id="UP001219525"/>
    </source>
</evidence>
<keyword evidence="4" id="KW-1185">Reference proteome</keyword>
<feature type="compositionally biased region" description="Polar residues" evidence="1">
    <location>
        <begin position="136"/>
        <end position="148"/>
    </location>
</feature>
<protein>
    <submittedName>
        <fullName evidence="3">Uncharacterized protein</fullName>
    </submittedName>
</protein>
<dbReference type="Proteomes" id="UP001219525">
    <property type="component" value="Unassembled WGS sequence"/>
</dbReference>
<feature type="non-terminal residue" evidence="3">
    <location>
        <position position="196"/>
    </location>
</feature>
<keyword evidence="2" id="KW-0732">Signal</keyword>
<organism evidence="3 4">
    <name type="scientific">Mycena pura</name>
    <dbReference type="NCBI Taxonomy" id="153505"/>
    <lineage>
        <taxon>Eukaryota</taxon>
        <taxon>Fungi</taxon>
        <taxon>Dikarya</taxon>
        <taxon>Basidiomycota</taxon>
        <taxon>Agaricomycotina</taxon>
        <taxon>Agaricomycetes</taxon>
        <taxon>Agaricomycetidae</taxon>
        <taxon>Agaricales</taxon>
        <taxon>Marasmiineae</taxon>
        <taxon>Mycenaceae</taxon>
        <taxon>Mycena</taxon>
    </lineage>
</organism>
<reference evidence="3" key="1">
    <citation type="submission" date="2023-03" db="EMBL/GenBank/DDBJ databases">
        <title>Massive genome expansion in bonnet fungi (Mycena s.s.) driven by repeated elements and novel gene families across ecological guilds.</title>
        <authorList>
            <consortium name="Lawrence Berkeley National Laboratory"/>
            <person name="Harder C.B."/>
            <person name="Miyauchi S."/>
            <person name="Viragh M."/>
            <person name="Kuo A."/>
            <person name="Thoen E."/>
            <person name="Andreopoulos B."/>
            <person name="Lu D."/>
            <person name="Skrede I."/>
            <person name="Drula E."/>
            <person name="Henrissat B."/>
            <person name="Morin E."/>
            <person name="Kohler A."/>
            <person name="Barry K."/>
            <person name="LaButti K."/>
            <person name="Morin E."/>
            <person name="Salamov A."/>
            <person name="Lipzen A."/>
            <person name="Mereny Z."/>
            <person name="Hegedus B."/>
            <person name="Baldrian P."/>
            <person name="Stursova M."/>
            <person name="Weitz H."/>
            <person name="Taylor A."/>
            <person name="Grigoriev I.V."/>
            <person name="Nagy L.G."/>
            <person name="Martin F."/>
            <person name="Kauserud H."/>
        </authorList>
    </citation>
    <scope>NUCLEOTIDE SEQUENCE</scope>
    <source>
        <strain evidence="3">9144</strain>
    </source>
</reference>
<evidence type="ECO:0000256" key="1">
    <source>
        <dbReference type="SAM" id="MobiDB-lite"/>
    </source>
</evidence>
<feature type="compositionally biased region" description="Low complexity" evidence="1">
    <location>
        <begin position="149"/>
        <end position="171"/>
    </location>
</feature>
<sequence length="196" mass="19770">MRMHLSAIAALAFAGAASAAFSSGGLSILAPGRDKLYWLVGMENNIVWTCGESKFNQFTVSINNSDISLLTDIQAIIAQEQNYNCEQLVTPNDVNVPVGDGYTIVLADPLNGTNVYAVSDEFSVKPMSAGYPPASATPTDQASASVTKPTGSGPVGAAGATGATGSGSAAPQKTGTGMRLSVGIAAVTLGVAAVTL</sequence>
<accession>A0AAD6VAD3</accession>
<dbReference type="EMBL" id="JARJCW010000037">
    <property type="protein sequence ID" value="KAJ7207246.1"/>
    <property type="molecule type" value="Genomic_DNA"/>
</dbReference>